<protein>
    <submittedName>
        <fullName evidence="2">Uncharacterized protein</fullName>
    </submittedName>
</protein>
<keyword evidence="3" id="KW-1185">Reference proteome</keyword>
<dbReference type="AlphaFoldDB" id="A0A9N7VVW5"/>
<dbReference type="EMBL" id="CADEAL010004244">
    <property type="protein sequence ID" value="CAB1455200.1"/>
    <property type="molecule type" value="Genomic_DNA"/>
</dbReference>
<evidence type="ECO:0000256" key="1">
    <source>
        <dbReference type="SAM" id="MobiDB-lite"/>
    </source>
</evidence>
<evidence type="ECO:0000313" key="2">
    <source>
        <dbReference type="EMBL" id="CAB1455200.1"/>
    </source>
</evidence>
<evidence type="ECO:0000313" key="3">
    <source>
        <dbReference type="Proteomes" id="UP001153269"/>
    </source>
</evidence>
<accession>A0A9N7VVW5</accession>
<name>A0A9N7VVW5_PLEPL</name>
<reference evidence="2" key="1">
    <citation type="submission" date="2020-03" db="EMBL/GenBank/DDBJ databases">
        <authorList>
            <person name="Weist P."/>
        </authorList>
    </citation>
    <scope>NUCLEOTIDE SEQUENCE</scope>
</reference>
<gene>
    <name evidence="2" type="ORF">PLEPLA_LOCUS42971</name>
</gene>
<organism evidence="2 3">
    <name type="scientific">Pleuronectes platessa</name>
    <name type="common">European plaice</name>
    <dbReference type="NCBI Taxonomy" id="8262"/>
    <lineage>
        <taxon>Eukaryota</taxon>
        <taxon>Metazoa</taxon>
        <taxon>Chordata</taxon>
        <taxon>Craniata</taxon>
        <taxon>Vertebrata</taxon>
        <taxon>Euteleostomi</taxon>
        <taxon>Actinopterygii</taxon>
        <taxon>Neopterygii</taxon>
        <taxon>Teleostei</taxon>
        <taxon>Neoteleostei</taxon>
        <taxon>Acanthomorphata</taxon>
        <taxon>Carangaria</taxon>
        <taxon>Pleuronectiformes</taxon>
        <taxon>Pleuronectoidei</taxon>
        <taxon>Pleuronectidae</taxon>
        <taxon>Pleuronectes</taxon>
    </lineage>
</organism>
<feature type="compositionally biased region" description="Polar residues" evidence="1">
    <location>
        <begin position="84"/>
        <end position="100"/>
    </location>
</feature>
<proteinExistence type="predicted"/>
<sequence length="111" mass="12958">MQKGVEEKQEAGNDREMEKVMERVKEMMMMTRKTRRVRSETQVRRCALEMRLINASKIGRSPRKELAETRELVGFVSCFVFGQNDVQTGNDDLDNTQSNIRDTRSSPWVDE</sequence>
<dbReference type="Proteomes" id="UP001153269">
    <property type="component" value="Unassembled WGS sequence"/>
</dbReference>
<feature type="region of interest" description="Disordered" evidence="1">
    <location>
        <begin position="84"/>
        <end position="111"/>
    </location>
</feature>
<comment type="caution">
    <text evidence="2">The sequence shown here is derived from an EMBL/GenBank/DDBJ whole genome shotgun (WGS) entry which is preliminary data.</text>
</comment>